<evidence type="ECO:0000313" key="3">
    <source>
        <dbReference type="Proteomes" id="UP000199682"/>
    </source>
</evidence>
<accession>A0A1G9Z442</accession>
<sequence>MIEISAKEVPEIRARMADWARDPGLDGAGNWFRFFLGPHPPGASDSYVFDRVDDVAATIAGTLAVQLPASELFYVSSIMTELARHAASSLPDYRLHPEDLPSPVGFMVYAQPPVPGTASGPHDDVCIVSWGPGRGGVWVHTWAPTSMSPAQRGVVQIGRNLAKADHHDALQRARAAAARNLPPPSPDNKPATSEEAADLWGAHLLTTWLPNLERAPIPPSFCPPHGYEWCALTPMEFTEMEGWPDGVSDSQSSVAAESKIALQRTILATWLLMGQTLVHSERVHAPRAARRRIETLDPAIGTAVRYIDLRRSRTESSGHSTDDREKSGREYHHSWIVRGHWRNQYYPSRNENRPIWIDWHRAGPDDKPLIGGERVNVLRR</sequence>
<dbReference type="RefSeq" id="WP_256335236.1">
    <property type="nucleotide sequence ID" value="NZ_FNET01000037.1"/>
</dbReference>
<dbReference type="Proteomes" id="UP000199682">
    <property type="component" value="Unassembled WGS sequence"/>
</dbReference>
<feature type="region of interest" description="Disordered" evidence="1">
    <location>
        <begin position="175"/>
        <end position="195"/>
    </location>
</feature>
<protein>
    <submittedName>
        <fullName evidence="2">Uncharacterized protein</fullName>
    </submittedName>
</protein>
<reference evidence="3" key="1">
    <citation type="submission" date="2016-10" db="EMBL/GenBank/DDBJ databases">
        <authorList>
            <person name="Varghese N."/>
            <person name="Submissions S."/>
        </authorList>
    </citation>
    <scope>NUCLEOTIDE SEQUENCE [LARGE SCALE GENOMIC DNA]</scope>
    <source>
        <strain evidence="3">DSM 44796</strain>
    </source>
</reference>
<dbReference type="AlphaFoldDB" id="A0A1G9Z442"/>
<dbReference type="EMBL" id="FNET01000037">
    <property type="protein sequence ID" value="SDN16044.1"/>
    <property type="molecule type" value="Genomic_DNA"/>
</dbReference>
<evidence type="ECO:0000313" key="2">
    <source>
        <dbReference type="EMBL" id="SDN16044.1"/>
    </source>
</evidence>
<proteinExistence type="predicted"/>
<organism evidence="2 3">
    <name type="scientific">Lentzea albidocapillata subsp. violacea</name>
    <dbReference type="NCBI Taxonomy" id="128104"/>
    <lineage>
        <taxon>Bacteria</taxon>
        <taxon>Bacillati</taxon>
        <taxon>Actinomycetota</taxon>
        <taxon>Actinomycetes</taxon>
        <taxon>Pseudonocardiales</taxon>
        <taxon>Pseudonocardiaceae</taxon>
        <taxon>Lentzea</taxon>
    </lineage>
</organism>
<gene>
    <name evidence="2" type="ORF">SAMN04488074_13716</name>
</gene>
<name>A0A1G9Z442_9PSEU</name>
<evidence type="ECO:0000256" key="1">
    <source>
        <dbReference type="SAM" id="MobiDB-lite"/>
    </source>
</evidence>